<dbReference type="Proteomes" id="UP000792457">
    <property type="component" value="Unassembled WGS sequence"/>
</dbReference>
<evidence type="ECO:0000256" key="15">
    <source>
        <dbReference type="RuleBase" id="RU361134"/>
    </source>
</evidence>
<keyword evidence="9" id="KW-0106">Calcium</keyword>
<evidence type="ECO:0000256" key="6">
    <source>
        <dbReference type="ARBA" id="ARBA00012595"/>
    </source>
</evidence>
<dbReference type="AlphaFoldDB" id="A0A8K0K689"/>
<evidence type="ECO:0000256" key="11">
    <source>
        <dbReference type="ARBA" id="ARBA00023214"/>
    </source>
</evidence>
<feature type="domain" description="Glycosyl hydrolase family 13 catalytic" evidence="18">
    <location>
        <begin position="39"/>
        <end position="407"/>
    </location>
</feature>
<dbReference type="SUPFAM" id="SSF51445">
    <property type="entry name" value="(Trans)glycosidases"/>
    <property type="match status" value="1"/>
</dbReference>
<protein>
    <recommendedName>
        <fullName evidence="6 15">Alpha-amylase</fullName>
        <ecNumber evidence="6 15">3.2.1.1</ecNumber>
    </recommendedName>
</protein>
<keyword evidence="10" id="KW-1015">Disulfide bond</keyword>
<dbReference type="SMART" id="SM00642">
    <property type="entry name" value="Aamy"/>
    <property type="match status" value="1"/>
</dbReference>
<dbReference type="GO" id="GO:0046872">
    <property type="term" value="F:metal ion binding"/>
    <property type="evidence" value="ECO:0007669"/>
    <property type="project" value="UniProtKB-KW"/>
</dbReference>
<accession>A0A8K0K689</accession>
<evidence type="ECO:0000256" key="7">
    <source>
        <dbReference type="ARBA" id="ARBA00022723"/>
    </source>
</evidence>
<dbReference type="InterPro" id="IPR006047">
    <property type="entry name" value="GH13_cat_dom"/>
</dbReference>
<dbReference type="EMBL" id="KZ308355">
    <property type="protein sequence ID" value="KAG8228000.1"/>
    <property type="molecule type" value="Genomic_DNA"/>
</dbReference>
<dbReference type="InterPro" id="IPR017853">
    <property type="entry name" value="GH"/>
</dbReference>
<name>A0A8K0K689_LADFU</name>
<dbReference type="InterPro" id="IPR006046">
    <property type="entry name" value="Alpha_amylase"/>
</dbReference>
<evidence type="ECO:0000256" key="12">
    <source>
        <dbReference type="ARBA" id="ARBA00023277"/>
    </source>
</evidence>
<keyword evidence="7" id="KW-0479">Metal-binding</keyword>
<keyword evidence="12 15" id="KW-0119">Carbohydrate metabolism</keyword>
<evidence type="ECO:0000256" key="5">
    <source>
        <dbReference type="ARBA" id="ARBA00011245"/>
    </source>
</evidence>
<keyword evidence="20" id="KW-1185">Reference proteome</keyword>
<evidence type="ECO:0000256" key="2">
    <source>
        <dbReference type="ARBA" id="ARBA00001913"/>
    </source>
</evidence>
<reference evidence="19" key="2">
    <citation type="submission" date="2017-10" db="EMBL/GenBank/DDBJ databases">
        <title>Ladona fulva Genome sequencing and assembly.</title>
        <authorList>
            <person name="Murali S."/>
            <person name="Richards S."/>
            <person name="Bandaranaike D."/>
            <person name="Bellair M."/>
            <person name="Blankenburg K."/>
            <person name="Chao H."/>
            <person name="Dinh H."/>
            <person name="Doddapaneni H."/>
            <person name="Dugan-Rocha S."/>
            <person name="Elkadiri S."/>
            <person name="Gnanaolivu R."/>
            <person name="Hernandez B."/>
            <person name="Skinner E."/>
            <person name="Javaid M."/>
            <person name="Lee S."/>
            <person name="Li M."/>
            <person name="Ming W."/>
            <person name="Munidasa M."/>
            <person name="Muniz J."/>
            <person name="Nguyen L."/>
            <person name="Hughes D."/>
            <person name="Osuji N."/>
            <person name="Pu L.-L."/>
            <person name="Puazo M."/>
            <person name="Qu C."/>
            <person name="Quiroz J."/>
            <person name="Raj R."/>
            <person name="Weissenberger G."/>
            <person name="Xin Y."/>
            <person name="Zou X."/>
            <person name="Han Y."/>
            <person name="Worley K."/>
            <person name="Muzny D."/>
            <person name="Gibbs R."/>
        </authorList>
    </citation>
    <scope>NUCLEOTIDE SEQUENCE</scope>
    <source>
        <strain evidence="19">Sampled in the wild</strain>
    </source>
</reference>
<evidence type="ECO:0000259" key="17">
    <source>
        <dbReference type="SMART" id="SM00632"/>
    </source>
</evidence>
<evidence type="ECO:0000256" key="9">
    <source>
        <dbReference type="ARBA" id="ARBA00022837"/>
    </source>
</evidence>
<comment type="cofactor">
    <cofactor evidence="3">
        <name>chloride</name>
        <dbReference type="ChEBI" id="CHEBI:17996"/>
    </cofactor>
</comment>
<feature type="signal peptide" evidence="16">
    <location>
        <begin position="1"/>
        <end position="28"/>
    </location>
</feature>
<evidence type="ECO:0000256" key="10">
    <source>
        <dbReference type="ARBA" id="ARBA00023157"/>
    </source>
</evidence>
<dbReference type="PANTHER" id="PTHR43447">
    <property type="entry name" value="ALPHA-AMYLASE"/>
    <property type="match status" value="1"/>
</dbReference>
<dbReference type="Pfam" id="PF02806">
    <property type="entry name" value="Alpha-amylase_C"/>
    <property type="match status" value="1"/>
</dbReference>
<evidence type="ECO:0000256" key="1">
    <source>
        <dbReference type="ARBA" id="ARBA00000548"/>
    </source>
</evidence>
<dbReference type="InterPro" id="IPR031319">
    <property type="entry name" value="A-amylase_C"/>
</dbReference>
<comment type="subunit">
    <text evidence="5">Monomer.</text>
</comment>
<organism evidence="19 20">
    <name type="scientific">Ladona fulva</name>
    <name type="common">Scarce chaser dragonfly</name>
    <name type="synonym">Libellula fulva</name>
    <dbReference type="NCBI Taxonomy" id="123851"/>
    <lineage>
        <taxon>Eukaryota</taxon>
        <taxon>Metazoa</taxon>
        <taxon>Ecdysozoa</taxon>
        <taxon>Arthropoda</taxon>
        <taxon>Hexapoda</taxon>
        <taxon>Insecta</taxon>
        <taxon>Pterygota</taxon>
        <taxon>Palaeoptera</taxon>
        <taxon>Odonata</taxon>
        <taxon>Epiprocta</taxon>
        <taxon>Anisoptera</taxon>
        <taxon>Libelluloidea</taxon>
        <taxon>Libellulidae</taxon>
        <taxon>Ladona</taxon>
    </lineage>
</organism>
<evidence type="ECO:0000313" key="19">
    <source>
        <dbReference type="EMBL" id="KAG8228000.1"/>
    </source>
</evidence>
<evidence type="ECO:0000256" key="8">
    <source>
        <dbReference type="ARBA" id="ARBA00022801"/>
    </source>
</evidence>
<dbReference type="Gene3D" id="2.60.40.1180">
    <property type="entry name" value="Golgi alpha-mannosidase II"/>
    <property type="match status" value="1"/>
</dbReference>
<comment type="cofactor">
    <cofactor evidence="2">
        <name>Ca(2+)</name>
        <dbReference type="ChEBI" id="CHEBI:29108"/>
    </cofactor>
</comment>
<dbReference type="SUPFAM" id="SSF51011">
    <property type="entry name" value="Glycosyl hydrolase domain"/>
    <property type="match status" value="1"/>
</dbReference>
<dbReference type="EC" id="3.2.1.1" evidence="6 15"/>
<evidence type="ECO:0000256" key="3">
    <source>
        <dbReference type="ARBA" id="ARBA00001923"/>
    </source>
</evidence>
<evidence type="ECO:0000313" key="20">
    <source>
        <dbReference type="Proteomes" id="UP000792457"/>
    </source>
</evidence>
<evidence type="ECO:0000256" key="16">
    <source>
        <dbReference type="SAM" id="SignalP"/>
    </source>
</evidence>
<keyword evidence="11" id="KW-0868">Chloride</keyword>
<feature type="domain" description="Alpha-amylase C-terminal" evidence="17">
    <location>
        <begin position="416"/>
        <end position="505"/>
    </location>
</feature>
<dbReference type="InterPro" id="IPR013780">
    <property type="entry name" value="Glyco_hydro_b"/>
</dbReference>
<dbReference type="CDD" id="cd11317">
    <property type="entry name" value="AmyAc_bac_euk_AmyA"/>
    <property type="match status" value="1"/>
</dbReference>
<dbReference type="PRINTS" id="PR00110">
    <property type="entry name" value="ALPHAAMYLASE"/>
</dbReference>
<comment type="caution">
    <text evidence="19">The sequence shown here is derived from an EMBL/GenBank/DDBJ whole genome shotgun (WGS) entry which is preliminary data.</text>
</comment>
<keyword evidence="8 15" id="KW-0378">Hydrolase</keyword>
<evidence type="ECO:0000256" key="14">
    <source>
        <dbReference type="RuleBase" id="RU003615"/>
    </source>
</evidence>
<comment type="similarity">
    <text evidence="4 14">Belongs to the glycosyl hydrolase 13 family.</text>
</comment>
<proteinExistence type="inferred from homology"/>
<feature type="chain" id="PRO_5035472678" description="Alpha-amylase" evidence="16">
    <location>
        <begin position="29"/>
        <end position="506"/>
    </location>
</feature>
<gene>
    <name evidence="19" type="ORF">J437_LFUL007973</name>
</gene>
<dbReference type="GO" id="GO:0005975">
    <property type="term" value="P:carbohydrate metabolic process"/>
    <property type="evidence" value="ECO:0007669"/>
    <property type="project" value="InterPro"/>
</dbReference>
<sequence length="506" mass="55875">MSRRRRKRRKMRPLSALLALAFVCAASAQKDPHTLPGRSAVVHLFEWKFDDIAEECERFLGPFGFAGVQVSPVSENVIVENRPWYERYQPISYKIATRSGDEAAFARMTQRCNNAGVRIYVDAVFNHMSGDHPNAVGTGGSTANTYNKEYPAVPYGNNDFNPTCAVNNYQDANNVRNCELVGLHDLKLSSDYVRGKIADFLNHLIHLGVAGFRLDAAKHMWPGDIQIITSKLSDLNITYGFRSGARPFIYQEVIDLGGEAISAKEYVNIGLVTEFKYSSSIGSAFRGDNPIKYLKNFGEGWGFLNGGDSLVFVDNHDNQRGSGAGGSSILTYKQSKLYKMAVGFMLAWPYGFPRVMSSFFFDDKDQGPPADGNGNTLNVVINPDMTCGNGWVCEHRWRQIYNMVAFRNAVEGTSVNDWWDNGNKQIAFCRGGKGFVAFNDEFGIDMKQTLQTCLSPGTYCDVISGTNKGGSCSGKQITVGGDGKAYIEILSKEDDGILAIHVNSKL</sequence>
<keyword evidence="13 15" id="KW-0326">Glycosidase</keyword>
<comment type="catalytic activity">
    <reaction evidence="1 15">
        <text>Endohydrolysis of (1-&gt;4)-alpha-D-glucosidic linkages in polysaccharides containing three or more (1-&gt;4)-alpha-linked D-glucose units.</text>
        <dbReference type="EC" id="3.2.1.1"/>
    </reaction>
</comment>
<keyword evidence="16" id="KW-0732">Signal</keyword>
<evidence type="ECO:0000259" key="18">
    <source>
        <dbReference type="SMART" id="SM00642"/>
    </source>
</evidence>
<dbReference type="OrthoDB" id="550577at2759"/>
<reference evidence="19" key="1">
    <citation type="submission" date="2013-04" db="EMBL/GenBank/DDBJ databases">
        <authorList>
            <person name="Qu J."/>
            <person name="Murali S.C."/>
            <person name="Bandaranaike D."/>
            <person name="Bellair M."/>
            <person name="Blankenburg K."/>
            <person name="Chao H."/>
            <person name="Dinh H."/>
            <person name="Doddapaneni H."/>
            <person name="Downs B."/>
            <person name="Dugan-Rocha S."/>
            <person name="Elkadiri S."/>
            <person name="Gnanaolivu R.D."/>
            <person name="Hernandez B."/>
            <person name="Javaid M."/>
            <person name="Jayaseelan J.C."/>
            <person name="Lee S."/>
            <person name="Li M."/>
            <person name="Ming W."/>
            <person name="Munidasa M."/>
            <person name="Muniz J."/>
            <person name="Nguyen L."/>
            <person name="Ongeri F."/>
            <person name="Osuji N."/>
            <person name="Pu L.-L."/>
            <person name="Puazo M."/>
            <person name="Qu C."/>
            <person name="Quiroz J."/>
            <person name="Raj R."/>
            <person name="Weissenberger G."/>
            <person name="Xin Y."/>
            <person name="Zou X."/>
            <person name="Han Y."/>
            <person name="Richards S."/>
            <person name="Worley K."/>
            <person name="Muzny D."/>
            <person name="Gibbs R."/>
        </authorList>
    </citation>
    <scope>NUCLEOTIDE SEQUENCE</scope>
    <source>
        <strain evidence="19">Sampled in the wild</strain>
    </source>
</reference>
<evidence type="ECO:0000256" key="13">
    <source>
        <dbReference type="ARBA" id="ARBA00023295"/>
    </source>
</evidence>
<dbReference type="SMART" id="SM00632">
    <property type="entry name" value="Aamy_C"/>
    <property type="match status" value="1"/>
</dbReference>
<dbReference type="InterPro" id="IPR006048">
    <property type="entry name" value="A-amylase/branching_C"/>
</dbReference>
<dbReference type="GO" id="GO:0004556">
    <property type="term" value="F:alpha-amylase activity"/>
    <property type="evidence" value="ECO:0007669"/>
    <property type="project" value="UniProtKB-UniRule"/>
</dbReference>
<evidence type="ECO:0000256" key="4">
    <source>
        <dbReference type="ARBA" id="ARBA00008061"/>
    </source>
</evidence>
<dbReference type="Pfam" id="PF00128">
    <property type="entry name" value="Alpha-amylase"/>
    <property type="match status" value="1"/>
</dbReference>
<dbReference type="Gene3D" id="3.20.20.80">
    <property type="entry name" value="Glycosidases"/>
    <property type="match status" value="1"/>
</dbReference>